<dbReference type="Gene3D" id="1.10.3720.10">
    <property type="entry name" value="MetI-like"/>
    <property type="match status" value="1"/>
</dbReference>
<dbReference type="CDD" id="cd06261">
    <property type="entry name" value="TM_PBP2"/>
    <property type="match status" value="1"/>
</dbReference>
<feature type="domain" description="ABC transmembrane type-1" evidence="10">
    <location>
        <begin position="73"/>
        <end position="262"/>
    </location>
</feature>
<keyword evidence="8 9" id="KW-0472">Membrane</keyword>
<comment type="subcellular location">
    <subcellularLocation>
        <location evidence="1 9">Cell membrane</location>
        <topology evidence="1 9">Multi-pass membrane protein</topology>
    </subcellularLocation>
</comment>
<dbReference type="RefSeq" id="WP_194213453.1">
    <property type="nucleotide sequence ID" value="NZ_CP061205.1"/>
</dbReference>
<dbReference type="SUPFAM" id="SSF161098">
    <property type="entry name" value="MetI-like"/>
    <property type="match status" value="1"/>
</dbReference>
<evidence type="ECO:0000256" key="6">
    <source>
        <dbReference type="ARBA" id="ARBA00022927"/>
    </source>
</evidence>
<gene>
    <name evidence="11" type="ORF">ACFOKA_13440</name>
</gene>
<evidence type="ECO:0000256" key="2">
    <source>
        <dbReference type="ARBA" id="ARBA00022448"/>
    </source>
</evidence>
<dbReference type="PANTHER" id="PTHR43386">
    <property type="entry name" value="OLIGOPEPTIDE TRANSPORT SYSTEM PERMEASE PROTEIN APPC"/>
    <property type="match status" value="1"/>
</dbReference>
<evidence type="ECO:0000313" key="11">
    <source>
        <dbReference type="EMBL" id="MFC3052913.1"/>
    </source>
</evidence>
<evidence type="ECO:0000256" key="3">
    <source>
        <dbReference type="ARBA" id="ARBA00022475"/>
    </source>
</evidence>
<comment type="caution">
    <text evidence="11">The sequence shown here is derived from an EMBL/GenBank/DDBJ whole genome shotgun (WGS) entry which is preliminary data.</text>
</comment>
<accession>A0ABV7D6S8</accession>
<dbReference type="InterPro" id="IPR000515">
    <property type="entry name" value="MetI-like"/>
</dbReference>
<feature type="transmembrane region" description="Helical" evidence="9">
    <location>
        <begin position="182"/>
        <end position="207"/>
    </location>
</feature>
<evidence type="ECO:0000256" key="7">
    <source>
        <dbReference type="ARBA" id="ARBA00022989"/>
    </source>
</evidence>
<feature type="transmembrane region" description="Helical" evidence="9">
    <location>
        <begin position="122"/>
        <end position="147"/>
    </location>
</feature>
<feature type="transmembrane region" description="Helical" evidence="9">
    <location>
        <begin position="79"/>
        <end position="101"/>
    </location>
</feature>
<sequence>MSLISTIKSQKKYRFSAIGLICIISLSIVGVLITPYDPLTLNVDARLLAPSATHPFGTDHFGRDLLSRMMVGIAVSLKVSFFTVLFATIVGALLGAVAGYFRGIPDRLISGITDAFLAMPGILLALALISVFGASTTGLVVALGIAYTPNVTRVIRGAVLSLRESEFVEAARLMGRSHLKIILLHILPNTIGAITVLTSSFFAQALLSESALSFLGLGVPPPYPSLGGILAESRRFMDMAPWLAVFPGVLIVCTLLCINWLGDAFRDHFDPRQN</sequence>
<comment type="similarity">
    <text evidence="9">Belongs to the binding-protein-dependent transport system permease family.</text>
</comment>
<evidence type="ECO:0000259" key="10">
    <source>
        <dbReference type="PROSITE" id="PS50928"/>
    </source>
</evidence>
<dbReference type="Pfam" id="PF00528">
    <property type="entry name" value="BPD_transp_1"/>
    <property type="match status" value="1"/>
</dbReference>
<dbReference type="InterPro" id="IPR035906">
    <property type="entry name" value="MetI-like_sf"/>
</dbReference>
<keyword evidence="4 9" id="KW-0812">Transmembrane</keyword>
<keyword evidence="7 9" id="KW-1133">Transmembrane helix</keyword>
<dbReference type="EMBL" id="JBHRSL010000010">
    <property type="protein sequence ID" value="MFC3052913.1"/>
    <property type="molecule type" value="Genomic_DNA"/>
</dbReference>
<name>A0ABV7D6S8_9PROT</name>
<dbReference type="InterPro" id="IPR050366">
    <property type="entry name" value="BP-dependent_transpt_permease"/>
</dbReference>
<dbReference type="PANTHER" id="PTHR43386:SF1">
    <property type="entry name" value="D,D-DIPEPTIDE TRANSPORT SYSTEM PERMEASE PROTEIN DDPC-RELATED"/>
    <property type="match status" value="1"/>
</dbReference>
<evidence type="ECO:0000256" key="8">
    <source>
        <dbReference type="ARBA" id="ARBA00023136"/>
    </source>
</evidence>
<evidence type="ECO:0000256" key="9">
    <source>
        <dbReference type="RuleBase" id="RU363032"/>
    </source>
</evidence>
<keyword evidence="2 9" id="KW-0813">Transport</keyword>
<protein>
    <submittedName>
        <fullName evidence="11">ABC transporter permease</fullName>
    </submittedName>
</protein>
<keyword evidence="6" id="KW-0653">Protein transport</keyword>
<evidence type="ECO:0000256" key="5">
    <source>
        <dbReference type="ARBA" id="ARBA00022856"/>
    </source>
</evidence>
<reference evidence="12" key="1">
    <citation type="journal article" date="2019" name="Int. J. Syst. Evol. Microbiol.">
        <title>The Global Catalogue of Microorganisms (GCM) 10K type strain sequencing project: providing services to taxonomists for standard genome sequencing and annotation.</title>
        <authorList>
            <consortium name="The Broad Institute Genomics Platform"/>
            <consortium name="The Broad Institute Genome Sequencing Center for Infectious Disease"/>
            <person name="Wu L."/>
            <person name="Ma J."/>
        </authorList>
    </citation>
    <scope>NUCLEOTIDE SEQUENCE [LARGE SCALE GENOMIC DNA]</scope>
    <source>
        <strain evidence="12">KCTC 62164</strain>
    </source>
</reference>
<evidence type="ECO:0000313" key="12">
    <source>
        <dbReference type="Proteomes" id="UP001595444"/>
    </source>
</evidence>
<evidence type="ECO:0000256" key="1">
    <source>
        <dbReference type="ARBA" id="ARBA00004651"/>
    </source>
</evidence>
<keyword evidence="12" id="KW-1185">Reference proteome</keyword>
<dbReference type="Proteomes" id="UP001595444">
    <property type="component" value="Unassembled WGS sequence"/>
</dbReference>
<proteinExistence type="inferred from homology"/>
<feature type="transmembrane region" description="Helical" evidence="9">
    <location>
        <begin position="12"/>
        <end position="33"/>
    </location>
</feature>
<evidence type="ECO:0000256" key="4">
    <source>
        <dbReference type="ARBA" id="ARBA00022692"/>
    </source>
</evidence>
<keyword evidence="5" id="KW-0571">Peptide transport</keyword>
<keyword evidence="3" id="KW-1003">Cell membrane</keyword>
<dbReference type="PROSITE" id="PS50928">
    <property type="entry name" value="ABC_TM1"/>
    <property type="match status" value="1"/>
</dbReference>
<organism evidence="11 12">
    <name type="scientific">Kordiimonas pumila</name>
    <dbReference type="NCBI Taxonomy" id="2161677"/>
    <lineage>
        <taxon>Bacteria</taxon>
        <taxon>Pseudomonadati</taxon>
        <taxon>Pseudomonadota</taxon>
        <taxon>Alphaproteobacteria</taxon>
        <taxon>Kordiimonadales</taxon>
        <taxon>Kordiimonadaceae</taxon>
        <taxon>Kordiimonas</taxon>
    </lineage>
</organism>
<feature type="transmembrane region" description="Helical" evidence="9">
    <location>
        <begin position="242"/>
        <end position="262"/>
    </location>
</feature>